<evidence type="ECO:0000313" key="2">
    <source>
        <dbReference type="EMBL" id="GJT90185.1"/>
    </source>
</evidence>
<gene>
    <name evidence="2" type="ORF">Tco_1079030</name>
</gene>
<comment type="caution">
    <text evidence="2">The sequence shown here is derived from an EMBL/GenBank/DDBJ whole genome shotgun (WGS) entry which is preliminary data.</text>
</comment>
<dbReference type="Proteomes" id="UP001151760">
    <property type="component" value="Unassembled WGS sequence"/>
</dbReference>
<dbReference type="Pfam" id="PF11523">
    <property type="entry name" value="DUF3223"/>
    <property type="match status" value="1"/>
</dbReference>
<protein>
    <submittedName>
        <fullName evidence="2">Uncharacterized protein</fullName>
    </submittedName>
</protein>
<evidence type="ECO:0000256" key="1">
    <source>
        <dbReference type="SAM" id="MobiDB-lite"/>
    </source>
</evidence>
<reference evidence="2" key="2">
    <citation type="submission" date="2022-01" db="EMBL/GenBank/DDBJ databases">
        <authorList>
            <person name="Yamashiro T."/>
            <person name="Shiraishi A."/>
            <person name="Satake H."/>
            <person name="Nakayama K."/>
        </authorList>
    </citation>
    <scope>NUCLEOTIDE SEQUENCE</scope>
</reference>
<dbReference type="PANTHER" id="PTHR33415:SF15">
    <property type="entry name" value="PROTEIN DCL HOMOLOG, CHLOROPLASTIC"/>
    <property type="match status" value="1"/>
</dbReference>
<feature type="region of interest" description="Disordered" evidence="1">
    <location>
        <begin position="1"/>
        <end position="20"/>
    </location>
</feature>
<sequence>MKFAALRTSGSGGGDLLRRPNMEVNMENGRGSETWLDYEDQILEDTVPLVGFVRMILHSGKYESGERLSADHESMILQRLLAYHPESEKKIGSGIDYIMDKYDFTAICIPSFNSITFARLLIVVNRLGIIQILKAQDVCSLSGRMVTLRTFHIGNVSKD</sequence>
<dbReference type="Gene3D" id="3.10.450.40">
    <property type="match status" value="1"/>
</dbReference>
<reference evidence="2" key="1">
    <citation type="journal article" date="2022" name="Int. J. Mol. Sci.">
        <title>Draft Genome of Tanacetum Coccineum: Genomic Comparison of Closely Related Tanacetum-Family Plants.</title>
        <authorList>
            <person name="Yamashiro T."/>
            <person name="Shiraishi A."/>
            <person name="Nakayama K."/>
            <person name="Satake H."/>
        </authorList>
    </citation>
    <scope>NUCLEOTIDE SEQUENCE</scope>
</reference>
<keyword evidence="3" id="KW-1185">Reference proteome</keyword>
<dbReference type="InterPro" id="IPR044673">
    <property type="entry name" value="DCL-like"/>
</dbReference>
<proteinExistence type="predicted"/>
<name>A0ABQ5HR57_9ASTR</name>
<evidence type="ECO:0000313" key="3">
    <source>
        <dbReference type="Proteomes" id="UP001151760"/>
    </source>
</evidence>
<dbReference type="EMBL" id="BQNB010019899">
    <property type="protein sequence ID" value="GJT90185.1"/>
    <property type="molecule type" value="Genomic_DNA"/>
</dbReference>
<dbReference type="PANTHER" id="PTHR33415">
    <property type="entry name" value="PROTEIN EMBRYO DEFECTIVE 514"/>
    <property type="match status" value="1"/>
</dbReference>
<organism evidence="2 3">
    <name type="scientific">Tanacetum coccineum</name>
    <dbReference type="NCBI Taxonomy" id="301880"/>
    <lineage>
        <taxon>Eukaryota</taxon>
        <taxon>Viridiplantae</taxon>
        <taxon>Streptophyta</taxon>
        <taxon>Embryophyta</taxon>
        <taxon>Tracheophyta</taxon>
        <taxon>Spermatophyta</taxon>
        <taxon>Magnoliopsida</taxon>
        <taxon>eudicotyledons</taxon>
        <taxon>Gunneridae</taxon>
        <taxon>Pentapetalae</taxon>
        <taxon>asterids</taxon>
        <taxon>campanulids</taxon>
        <taxon>Asterales</taxon>
        <taxon>Asteraceae</taxon>
        <taxon>Asteroideae</taxon>
        <taxon>Anthemideae</taxon>
        <taxon>Anthemidinae</taxon>
        <taxon>Tanacetum</taxon>
    </lineage>
</organism>
<accession>A0ABQ5HR57</accession>